<comment type="caution">
    <text evidence="2">The sequence shown here is derived from an EMBL/GenBank/DDBJ whole genome shotgun (WGS) entry which is preliminary data.</text>
</comment>
<dbReference type="EMBL" id="JAUEPN010000001">
    <property type="protein sequence ID" value="KAK3300701.1"/>
    <property type="molecule type" value="Genomic_DNA"/>
</dbReference>
<dbReference type="AlphaFoldDB" id="A0AAE0HQH8"/>
<dbReference type="Proteomes" id="UP001278766">
    <property type="component" value="Unassembled WGS sequence"/>
</dbReference>
<reference evidence="2" key="2">
    <citation type="submission" date="2023-06" db="EMBL/GenBank/DDBJ databases">
        <authorList>
            <consortium name="Lawrence Berkeley National Laboratory"/>
            <person name="Haridas S."/>
            <person name="Hensen N."/>
            <person name="Bonometti L."/>
            <person name="Westerberg I."/>
            <person name="Brannstrom I.O."/>
            <person name="Guillou S."/>
            <person name="Cros-Aarteil S."/>
            <person name="Calhoun S."/>
            <person name="Kuo A."/>
            <person name="Mondo S."/>
            <person name="Pangilinan J."/>
            <person name="Riley R."/>
            <person name="Labutti K."/>
            <person name="Andreopoulos B."/>
            <person name="Lipzen A."/>
            <person name="Chen C."/>
            <person name="Yanf M."/>
            <person name="Daum C."/>
            <person name="Ng V."/>
            <person name="Clum A."/>
            <person name="Steindorff A."/>
            <person name="Ohm R."/>
            <person name="Martin F."/>
            <person name="Silar P."/>
            <person name="Natvig D."/>
            <person name="Lalanne C."/>
            <person name="Gautier V."/>
            <person name="Ament-Velasquez S.L."/>
            <person name="Kruys A."/>
            <person name="Hutchinson M.I."/>
            <person name="Powell A.J."/>
            <person name="Barry K."/>
            <person name="Miller A.N."/>
            <person name="Grigoriev I.V."/>
            <person name="Debuchy R."/>
            <person name="Gladieux P."/>
            <person name="Thoren M.H."/>
            <person name="Johannesson H."/>
        </authorList>
    </citation>
    <scope>NUCLEOTIDE SEQUENCE</scope>
    <source>
        <strain evidence="2">CBS 168.71</strain>
    </source>
</reference>
<reference evidence="2" key="1">
    <citation type="journal article" date="2023" name="Mol. Phylogenet. Evol.">
        <title>Genome-scale phylogeny and comparative genomics of the fungal order Sordariales.</title>
        <authorList>
            <person name="Hensen N."/>
            <person name="Bonometti L."/>
            <person name="Westerberg I."/>
            <person name="Brannstrom I.O."/>
            <person name="Guillou S."/>
            <person name="Cros-Aarteil S."/>
            <person name="Calhoun S."/>
            <person name="Haridas S."/>
            <person name="Kuo A."/>
            <person name="Mondo S."/>
            <person name="Pangilinan J."/>
            <person name="Riley R."/>
            <person name="LaButti K."/>
            <person name="Andreopoulos B."/>
            <person name="Lipzen A."/>
            <person name="Chen C."/>
            <person name="Yan M."/>
            <person name="Daum C."/>
            <person name="Ng V."/>
            <person name="Clum A."/>
            <person name="Steindorff A."/>
            <person name="Ohm R.A."/>
            <person name="Martin F."/>
            <person name="Silar P."/>
            <person name="Natvig D.O."/>
            <person name="Lalanne C."/>
            <person name="Gautier V."/>
            <person name="Ament-Velasquez S.L."/>
            <person name="Kruys A."/>
            <person name="Hutchinson M.I."/>
            <person name="Powell A.J."/>
            <person name="Barry K."/>
            <person name="Miller A.N."/>
            <person name="Grigoriev I.V."/>
            <person name="Debuchy R."/>
            <person name="Gladieux P."/>
            <person name="Hiltunen Thoren M."/>
            <person name="Johannesson H."/>
        </authorList>
    </citation>
    <scope>NUCLEOTIDE SEQUENCE</scope>
    <source>
        <strain evidence="2">CBS 168.71</strain>
    </source>
</reference>
<evidence type="ECO:0000256" key="1">
    <source>
        <dbReference type="SAM" id="MobiDB-lite"/>
    </source>
</evidence>
<gene>
    <name evidence="2" type="ORF">B0H64DRAFT_369914</name>
</gene>
<evidence type="ECO:0000313" key="3">
    <source>
        <dbReference type="Proteomes" id="UP001278766"/>
    </source>
</evidence>
<feature type="region of interest" description="Disordered" evidence="1">
    <location>
        <begin position="338"/>
        <end position="377"/>
    </location>
</feature>
<evidence type="ECO:0000313" key="2">
    <source>
        <dbReference type="EMBL" id="KAK3300701.1"/>
    </source>
</evidence>
<keyword evidence="3" id="KW-1185">Reference proteome</keyword>
<dbReference type="GeneID" id="87839012"/>
<proteinExistence type="predicted"/>
<protein>
    <submittedName>
        <fullName evidence="2">Uncharacterized protein</fullName>
    </submittedName>
</protein>
<organism evidence="2 3">
    <name type="scientific">Chaetomium fimeti</name>
    <dbReference type="NCBI Taxonomy" id="1854472"/>
    <lineage>
        <taxon>Eukaryota</taxon>
        <taxon>Fungi</taxon>
        <taxon>Dikarya</taxon>
        <taxon>Ascomycota</taxon>
        <taxon>Pezizomycotina</taxon>
        <taxon>Sordariomycetes</taxon>
        <taxon>Sordariomycetidae</taxon>
        <taxon>Sordariales</taxon>
        <taxon>Chaetomiaceae</taxon>
        <taxon>Chaetomium</taxon>
    </lineage>
</organism>
<accession>A0AAE0HQH8</accession>
<dbReference type="RefSeq" id="XP_062664215.1">
    <property type="nucleotide sequence ID" value="XM_062802064.1"/>
</dbReference>
<sequence length="377" mass="41722">MAGGRAQNNPAHIKRVFMTGFETRRRPQGLLTPSLCPGSLLMVGAEVEDVGRNTVSSLLIESTSQSMPKQYYPQQLGSTRYFRPRFAPTSPKWLTKKAKSTDNVDVIEEPPPLVIMKTPSRLKQFDESEFPKNDGGGLQRGFGTSRITNDYTATRGWWIFGDSGRLLEFSQFDGGRETLLVLFTKRLTRDYGEDARARGADSSRLPKKTAGSKDAKCKLAGRFLRRLRATDDTVDEVNTREKPTDTLASSRTACTASACPYREYDGHFRREAGQKLQSKAEKLPASVPCPDIHPLLDRPVPTAAASDGPQDLMAIVVASRSAAGCTQDSLVEIMMRKQRANSDRDKSTPCRVVITSPPLRSNLKPPELEVQPEVKCD</sequence>
<name>A0AAE0HQH8_9PEZI</name>